<reference evidence="3" key="1">
    <citation type="journal article" date="2019" name="Int. J. Syst. Evol. Microbiol.">
        <title>The Global Catalogue of Microorganisms (GCM) 10K type strain sequencing project: providing services to taxonomists for standard genome sequencing and annotation.</title>
        <authorList>
            <consortium name="The Broad Institute Genomics Platform"/>
            <consortium name="The Broad Institute Genome Sequencing Center for Infectious Disease"/>
            <person name="Wu L."/>
            <person name="Ma J."/>
        </authorList>
    </citation>
    <scope>NUCLEOTIDE SEQUENCE [LARGE SCALE GENOMIC DNA]</scope>
    <source>
        <strain evidence="3">CGMCC 1.15922</strain>
    </source>
</reference>
<name>A0ABQ3IJW1_9GAMM</name>
<comment type="caution">
    <text evidence="2">The sequence shown here is derived from an EMBL/GenBank/DDBJ whole genome shotgun (WGS) entry which is preliminary data.</text>
</comment>
<keyword evidence="3" id="KW-1185">Reference proteome</keyword>
<dbReference type="Pfam" id="PF03961">
    <property type="entry name" value="FapA"/>
    <property type="match status" value="1"/>
</dbReference>
<proteinExistence type="predicted"/>
<dbReference type="InterPro" id="IPR046865">
    <property type="entry name" value="FapA_b_solenoid"/>
</dbReference>
<dbReference type="InterPro" id="IPR036145">
    <property type="entry name" value="MinC_C_sf"/>
</dbReference>
<evidence type="ECO:0000313" key="2">
    <source>
        <dbReference type="EMBL" id="GHE86772.1"/>
    </source>
</evidence>
<organism evidence="2 3">
    <name type="scientific">Thalassotalea profundi</name>
    <dbReference type="NCBI Taxonomy" id="2036687"/>
    <lineage>
        <taxon>Bacteria</taxon>
        <taxon>Pseudomonadati</taxon>
        <taxon>Pseudomonadota</taxon>
        <taxon>Gammaproteobacteria</taxon>
        <taxon>Alteromonadales</taxon>
        <taxon>Colwelliaceae</taxon>
        <taxon>Thalassotalea</taxon>
    </lineage>
</organism>
<dbReference type="PANTHER" id="PTHR38032:SF1">
    <property type="entry name" value="RNA-BINDING PROTEIN KHPB N-TERMINAL DOMAIN-CONTAINING PROTEIN"/>
    <property type="match status" value="1"/>
</dbReference>
<evidence type="ECO:0000259" key="1">
    <source>
        <dbReference type="Pfam" id="PF20250"/>
    </source>
</evidence>
<accession>A0ABQ3IJW1</accession>
<dbReference type="Proteomes" id="UP000626370">
    <property type="component" value="Unassembled WGS sequence"/>
</dbReference>
<dbReference type="Gene3D" id="2.160.20.70">
    <property type="match status" value="1"/>
</dbReference>
<gene>
    <name evidence="2" type="ORF">GCM10011501_15000</name>
</gene>
<evidence type="ECO:0000313" key="3">
    <source>
        <dbReference type="Proteomes" id="UP000626370"/>
    </source>
</evidence>
<feature type="domain" description="Flagellar Assembly Protein A N-terminal region" evidence="1">
    <location>
        <begin position="86"/>
        <end position="264"/>
    </location>
</feature>
<protein>
    <recommendedName>
        <fullName evidence="1">Flagellar Assembly Protein A N-terminal region domain-containing protein</fullName>
    </recommendedName>
</protein>
<dbReference type="InterPro" id="IPR016098">
    <property type="entry name" value="CAP/MinC_C"/>
</dbReference>
<dbReference type="Pfam" id="PF20250">
    <property type="entry name" value="FapA_N"/>
    <property type="match status" value="1"/>
</dbReference>
<dbReference type="EMBL" id="BNAH01000005">
    <property type="protein sequence ID" value="GHE86772.1"/>
    <property type="molecule type" value="Genomic_DNA"/>
</dbReference>
<dbReference type="InterPro" id="IPR046866">
    <property type="entry name" value="FapA_N"/>
</dbReference>
<dbReference type="RefSeq" id="WP_189377649.1">
    <property type="nucleotide sequence ID" value="NZ_BNAH01000005.1"/>
</dbReference>
<dbReference type="PANTHER" id="PTHR38032">
    <property type="entry name" value="POLYMERASE-RELATED"/>
    <property type="match status" value="1"/>
</dbReference>
<sequence>MTQISLVNNKKNNVDLVLQPMKGDVQITEATIHELIAASEYTALYIDNGNIKNAIAELNSVLKPLQANMQGREIKYQVLERRDASITIEIDKEKMTASAEIATALGGNHLSAKAILNAAQEAGVVKGFSKEELIKLAQQAAKEPPGSIVKGEIAHGKNAINGKDGKIKFLVESAQDRILKPRDREDGTVDMRDLGDIICVKVGDPLAQKLPPTDGINGFAVTGEPLPPQPGNDIELCAGNGTIISPKNQNVLVSKLVGLPRLIENGMEIDEVYKIKNVDVSSGHIQFEGSVIIDGDVCEGMKVIASGDITVGGFVESAYLEAGGDITIGTGIIGRKQDVEELDIKDIIMSANIKAKGKVYAKYCQYAEISCASLRIENQMMHSIIEVQEALWLGSADKANGKLIAGHITAGTSVSAGIVGATAGSTTIITFEKRLKDFHDKLHIIEEGIQQESATTTELKNASNKLKALPKEKQNPDMLAKVTSTFQFHAKRMGELLHEKEELETEIQTYMCSVYVTATDKVYQGVEMIVGDFHEKTKREYGPTKMKYKERKIIFDPIVNT</sequence>
<dbReference type="InterPro" id="IPR005646">
    <property type="entry name" value="FapA"/>
</dbReference>
<dbReference type="SUPFAM" id="SSF63848">
    <property type="entry name" value="Cell-division inhibitor MinC, C-terminal domain"/>
    <property type="match status" value="1"/>
</dbReference>